<name>A0A1Y5SNW6_9RHOB</name>
<keyword evidence="2" id="KW-1185">Reference proteome</keyword>
<evidence type="ECO:0000313" key="2">
    <source>
        <dbReference type="Proteomes" id="UP000193077"/>
    </source>
</evidence>
<gene>
    <name evidence="1" type="ORF">TRL7639_02422</name>
</gene>
<evidence type="ECO:0000313" key="1">
    <source>
        <dbReference type="EMBL" id="SLN45047.1"/>
    </source>
</evidence>
<dbReference type="EMBL" id="FWFO01000001">
    <property type="protein sequence ID" value="SLN45047.1"/>
    <property type="molecule type" value="Genomic_DNA"/>
</dbReference>
<sequence length="34" mass="3897">MGGSFRLRRAFYCPARLGQDHASFARAQGVWRKV</sequence>
<protein>
    <submittedName>
        <fullName evidence="1">Uncharacterized protein</fullName>
    </submittedName>
</protein>
<organism evidence="1 2">
    <name type="scientific">Falsiruegeria litorea R37</name>
    <dbReference type="NCBI Taxonomy" id="1200284"/>
    <lineage>
        <taxon>Bacteria</taxon>
        <taxon>Pseudomonadati</taxon>
        <taxon>Pseudomonadota</taxon>
        <taxon>Alphaproteobacteria</taxon>
        <taxon>Rhodobacterales</taxon>
        <taxon>Roseobacteraceae</taxon>
        <taxon>Falsiruegeria</taxon>
    </lineage>
</organism>
<accession>A0A1Y5SNW6</accession>
<dbReference type="AlphaFoldDB" id="A0A1Y5SNW6"/>
<dbReference type="Proteomes" id="UP000193077">
    <property type="component" value="Unassembled WGS sequence"/>
</dbReference>
<proteinExistence type="predicted"/>
<reference evidence="1 2" key="1">
    <citation type="submission" date="2017-03" db="EMBL/GenBank/DDBJ databases">
        <authorList>
            <person name="Afonso C.L."/>
            <person name="Miller P.J."/>
            <person name="Scott M.A."/>
            <person name="Spackman E."/>
            <person name="Goraichik I."/>
            <person name="Dimitrov K.M."/>
            <person name="Suarez D.L."/>
            <person name="Swayne D.E."/>
        </authorList>
    </citation>
    <scope>NUCLEOTIDE SEQUENCE [LARGE SCALE GENOMIC DNA]</scope>
    <source>
        <strain evidence="1 2">CECT 7639</strain>
    </source>
</reference>